<organism evidence="1 2">
    <name type="scientific">Camellia lanceoleosa</name>
    <dbReference type="NCBI Taxonomy" id="1840588"/>
    <lineage>
        <taxon>Eukaryota</taxon>
        <taxon>Viridiplantae</taxon>
        <taxon>Streptophyta</taxon>
        <taxon>Embryophyta</taxon>
        <taxon>Tracheophyta</taxon>
        <taxon>Spermatophyta</taxon>
        <taxon>Magnoliopsida</taxon>
        <taxon>eudicotyledons</taxon>
        <taxon>Gunneridae</taxon>
        <taxon>Pentapetalae</taxon>
        <taxon>asterids</taxon>
        <taxon>Ericales</taxon>
        <taxon>Theaceae</taxon>
        <taxon>Camellia</taxon>
    </lineage>
</organism>
<proteinExistence type="predicted"/>
<protein>
    <submittedName>
        <fullName evidence="1">Uncharacterized protein</fullName>
    </submittedName>
</protein>
<comment type="caution">
    <text evidence="1">The sequence shown here is derived from an EMBL/GenBank/DDBJ whole genome shotgun (WGS) entry which is preliminary data.</text>
</comment>
<dbReference type="EMBL" id="CM045767">
    <property type="protein sequence ID" value="KAI7999177.1"/>
    <property type="molecule type" value="Genomic_DNA"/>
</dbReference>
<keyword evidence="2" id="KW-1185">Reference proteome</keyword>
<evidence type="ECO:0000313" key="1">
    <source>
        <dbReference type="EMBL" id="KAI7999177.1"/>
    </source>
</evidence>
<dbReference type="Proteomes" id="UP001060215">
    <property type="component" value="Chromosome 10"/>
</dbReference>
<gene>
    <name evidence="1" type="ORF">LOK49_LG10G00949</name>
</gene>
<evidence type="ECO:0000313" key="2">
    <source>
        <dbReference type="Proteomes" id="UP001060215"/>
    </source>
</evidence>
<accession>A0ACC0GDH2</accession>
<sequence length="107" mass="12138">MVRFCYNVPLEFYAPWCGHCKNLAPILDEVGVSFESDADVVIAKIDATTNDVPIDIFDVKGYPTLYFRLAGGNLLQYNGELTKEDTIYFIQKNRDKLAQQEPGKDEL</sequence>
<name>A0ACC0GDH2_9ERIC</name>
<reference evidence="1 2" key="1">
    <citation type="journal article" date="2022" name="Plant J.">
        <title>Chromosome-level genome of Camellia lanceoleosa provides a valuable resource for understanding genome evolution and self-incompatibility.</title>
        <authorList>
            <person name="Gong W."/>
            <person name="Xiao S."/>
            <person name="Wang L."/>
            <person name="Liao Z."/>
            <person name="Chang Y."/>
            <person name="Mo W."/>
            <person name="Hu G."/>
            <person name="Li W."/>
            <person name="Zhao G."/>
            <person name="Zhu H."/>
            <person name="Hu X."/>
            <person name="Ji K."/>
            <person name="Xiang X."/>
            <person name="Song Q."/>
            <person name="Yuan D."/>
            <person name="Jin S."/>
            <person name="Zhang L."/>
        </authorList>
    </citation>
    <scope>NUCLEOTIDE SEQUENCE [LARGE SCALE GENOMIC DNA]</scope>
    <source>
        <strain evidence="1">SQ_2022a</strain>
    </source>
</reference>